<name>A0AAE1QTM2_9SOLA</name>
<evidence type="ECO:0000313" key="1">
    <source>
        <dbReference type="EMBL" id="KAK4338763.1"/>
    </source>
</evidence>
<gene>
    <name evidence="1" type="ORF">RND71_043250</name>
</gene>
<dbReference type="EMBL" id="JAVYJV010000024">
    <property type="protein sequence ID" value="KAK4338763.1"/>
    <property type="molecule type" value="Genomic_DNA"/>
</dbReference>
<reference evidence="1" key="1">
    <citation type="submission" date="2023-12" db="EMBL/GenBank/DDBJ databases">
        <title>Genome assembly of Anisodus tanguticus.</title>
        <authorList>
            <person name="Wang Y.-J."/>
        </authorList>
    </citation>
    <scope>NUCLEOTIDE SEQUENCE</scope>
    <source>
        <strain evidence="1">KB-2021</strain>
        <tissue evidence="1">Leaf</tissue>
    </source>
</reference>
<proteinExistence type="predicted"/>
<dbReference type="Proteomes" id="UP001291623">
    <property type="component" value="Unassembled WGS sequence"/>
</dbReference>
<dbReference type="AlphaFoldDB" id="A0AAE1QTM2"/>
<keyword evidence="2" id="KW-1185">Reference proteome</keyword>
<accession>A0AAE1QTM2</accession>
<comment type="caution">
    <text evidence="1">The sequence shown here is derived from an EMBL/GenBank/DDBJ whole genome shotgun (WGS) entry which is preliminary data.</text>
</comment>
<organism evidence="1 2">
    <name type="scientific">Anisodus tanguticus</name>
    <dbReference type="NCBI Taxonomy" id="243964"/>
    <lineage>
        <taxon>Eukaryota</taxon>
        <taxon>Viridiplantae</taxon>
        <taxon>Streptophyta</taxon>
        <taxon>Embryophyta</taxon>
        <taxon>Tracheophyta</taxon>
        <taxon>Spermatophyta</taxon>
        <taxon>Magnoliopsida</taxon>
        <taxon>eudicotyledons</taxon>
        <taxon>Gunneridae</taxon>
        <taxon>Pentapetalae</taxon>
        <taxon>asterids</taxon>
        <taxon>lamiids</taxon>
        <taxon>Solanales</taxon>
        <taxon>Solanaceae</taxon>
        <taxon>Solanoideae</taxon>
        <taxon>Hyoscyameae</taxon>
        <taxon>Anisodus</taxon>
    </lineage>
</organism>
<evidence type="ECO:0000313" key="2">
    <source>
        <dbReference type="Proteomes" id="UP001291623"/>
    </source>
</evidence>
<protein>
    <submittedName>
        <fullName evidence="1">Uncharacterized protein</fullName>
    </submittedName>
</protein>
<sequence>MVVGLEHSFSSLGLEFHLPKLLAGPAGGADVEADLFKGSFHFITQLLPKNK</sequence>